<feature type="domain" description="Aldehyde dehydrogenase" evidence="4">
    <location>
        <begin position="43"/>
        <end position="498"/>
    </location>
</feature>
<dbReference type="EMBL" id="JADLQN010000001">
    <property type="protein sequence ID" value="MBF6355211.1"/>
    <property type="molecule type" value="Genomic_DNA"/>
</dbReference>
<evidence type="ECO:0000313" key="5">
    <source>
        <dbReference type="EMBL" id="MBF6355211.1"/>
    </source>
</evidence>
<dbReference type="Pfam" id="PF00171">
    <property type="entry name" value="Aldedh"/>
    <property type="match status" value="1"/>
</dbReference>
<dbReference type="CDD" id="cd07101">
    <property type="entry name" value="ALDH_SSADH2_GabD2"/>
    <property type="match status" value="1"/>
</dbReference>
<dbReference type="Gene3D" id="3.40.309.10">
    <property type="entry name" value="Aldehyde Dehydrogenase, Chain A, domain 2"/>
    <property type="match status" value="1"/>
</dbReference>
<dbReference type="RefSeq" id="WP_195001836.1">
    <property type="nucleotide sequence ID" value="NZ_JADLQN010000001.1"/>
</dbReference>
<feature type="active site" evidence="2">
    <location>
        <position position="272"/>
    </location>
</feature>
<evidence type="ECO:0000256" key="2">
    <source>
        <dbReference type="PROSITE-ProRule" id="PRU10007"/>
    </source>
</evidence>
<dbReference type="PANTHER" id="PTHR11699">
    <property type="entry name" value="ALDEHYDE DEHYDROGENASE-RELATED"/>
    <property type="match status" value="1"/>
</dbReference>
<accession>A0ABS0D9Y3</accession>
<name>A0ABS0D9Y3_9NOCA</name>
<dbReference type="InterPro" id="IPR016163">
    <property type="entry name" value="Ald_DH_C"/>
</dbReference>
<dbReference type="InterPro" id="IPR016162">
    <property type="entry name" value="Ald_DH_N"/>
</dbReference>
<dbReference type="InterPro" id="IPR015590">
    <property type="entry name" value="Aldehyde_DH_dom"/>
</dbReference>
<dbReference type="InterPro" id="IPR016161">
    <property type="entry name" value="Ald_DH/histidinol_DH"/>
</dbReference>
<dbReference type="SUPFAM" id="SSF53720">
    <property type="entry name" value="ALDH-like"/>
    <property type="match status" value="1"/>
</dbReference>
<gene>
    <name evidence="5" type="ORF">IU449_11770</name>
</gene>
<dbReference type="PROSITE" id="PS00687">
    <property type="entry name" value="ALDEHYDE_DEHYDR_GLU"/>
    <property type="match status" value="1"/>
</dbReference>
<dbReference type="NCBIfam" id="NF006916">
    <property type="entry name" value="PRK09407.1"/>
    <property type="match status" value="1"/>
</dbReference>
<evidence type="ECO:0000256" key="3">
    <source>
        <dbReference type="RuleBase" id="RU003345"/>
    </source>
</evidence>
<keyword evidence="6" id="KW-1185">Reference proteome</keyword>
<dbReference type="Proteomes" id="UP000707731">
    <property type="component" value="Unassembled WGS sequence"/>
</dbReference>
<proteinExistence type="inferred from homology"/>
<comment type="similarity">
    <text evidence="3">Belongs to the aldehyde dehydrogenase family.</text>
</comment>
<evidence type="ECO:0000256" key="1">
    <source>
        <dbReference type="ARBA" id="ARBA00023002"/>
    </source>
</evidence>
<organism evidence="5 6">
    <name type="scientific">Nocardia higoensis</name>
    <dbReference type="NCBI Taxonomy" id="228599"/>
    <lineage>
        <taxon>Bacteria</taxon>
        <taxon>Bacillati</taxon>
        <taxon>Actinomycetota</taxon>
        <taxon>Actinomycetes</taxon>
        <taxon>Mycobacteriales</taxon>
        <taxon>Nocardiaceae</taxon>
        <taxon>Nocardia</taxon>
    </lineage>
</organism>
<dbReference type="Gene3D" id="3.40.605.10">
    <property type="entry name" value="Aldehyde Dehydrogenase, Chain A, domain 1"/>
    <property type="match status" value="1"/>
</dbReference>
<protein>
    <submittedName>
        <fullName evidence="5">Succinate-semialdehyde dehydrogenase (NADP(+))</fullName>
    </submittedName>
</protein>
<dbReference type="InterPro" id="IPR029510">
    <property type="entry name" value="Ald_DH_CS_GLU"/>
</dbReference>
<evidence type="ECO:0000259" key="4">
    <source>
        <dbReference type="Pfam" id="PF00171"/>
    </source>
</evidence>
<sequence length="537" mass="57498">MTSTETTPTATVPQRVTPELIDRLTARVRASGDADGGPGRARTPFPLIEVYTGATYGALPQSRPQDVIDAFATARAAQRTWAATPLKRRLAVFARAHELILTERETIADLIQVGCGKTRRMAFEESCDVPMIISHYLATARRILKPRTHGGPVPLLSASLEEHRPKGVVGVIAPWNFPFALALSDAVAALIAGNAVVLKPDNKTALCALFGVELLHRAGLPEGLFEVVCGEGPDIGGDLVDNSDFVMFTGSTATGRLIGERAGRNLIGCSLELGGKNPLIVLDDADLDAVVPGAVFATFANSGQACMHIERIYVHDRCYDEFLRRFVDAAADLGTKAGASYDYTPEFGSLISPEHLARVSAHVDEARAAGATVHTGGRARPDIGPAFYEPTVLTDVPPHVAHATTETFGPVVTVYRVGSEQEAINRANATDYGLNASVWSSDRRRALRVARRLEAGNINVNDGFVTSYSSKATPSGGVKQSGIGARHGDQGLLKYTDTINVGVLKSQVITARAKLAYDKQIASTLATLRIMRRTRLR</sequence>
<keyword evidence="1 3" id="KW-0560">Oxidoreductase</keyword>
<comment type="caution">
    <text evidence="5">The sequence shown here is derived from an EMBL/GenBank/DDBJ whole genome shotgun (WGS) entry which is preliminary data.</text>
</comment>
<evidence type="ECO:0000313" key="6">
    <source>
        <dbReference type="Proteomes" id="UP000707731"/>
    </source>
</evidence>
<reference evidence="5 6" key="1">
    <citation type="submission" date="2020-10" db="EMBL/GenBank/DDBJ databases">
        <title>Identification of Nocardia species via Next-generation sequencing and recognition of intraspecies genetic diversity.</title>
        <authorList>
            <person name="Li P."/>
            <person name="Li P."/>
            <person name="Lu B."/>
        </authorList>
    </citation>
    <scope>NUCLEOTIDE SEQUENCE [LARGE SCALE GENOMIC DNA]</scope>
    <source>
        <strain evidence="5 6">BJ06-0143</strain>
    </source>
</reference>